<accession>A0A4E0R9E0</accession>
<dbReference type="Proteomes" id="UP000230066">
    <property type="component" value="Unassembled WGS sequence"/>
</dbReference>
<protein>
    <submittedName>
        <fullName evidence="1">Uncharacterized protein</fullName>
    </submittedName>
</protein>
<proteinExistence type="predicted"/>
<dbReference type="EMBL" id="JXXN02002489">
    <property type="protein sequence ID" value="THD22844.1"/>
    <property type="molecule type" value="Genomic_DNA"/>
</dbReference>
<dbReference type="AlphaFoldDB" id="A0A4E0R9E0"/>
<reference evidence="1" key="1">
    <citation type="submission" date="2019-03" db="EMBL/GenBank/DDBJ databases">
        <title>Improved annotation for the trematode Fasciola hepatica.</title>
        <authorList>
            <person name="Choi Y.-J."/>
            <person name="Martin J."/>
            <person name="Mitreva M."/>
        </authorList>
    </citation>
    <scope>NUCLEOTIDE SEQUENCE [LARGE SCALE GENOMIC DNA]</scope>
</reference>
<evidence type="ECO:0000313" key="2">
    <source>
        <dbReference type="Proteomes" id="UP000230066"/>
    </source>
</evidence>
<sequence>MRLAPGRIARSVIARNECYKKQPPLSLRLLQRVRSFVDTNPDVTTRRVLSITHRPFRRSL</sequence>
<evidence type="ECO:0000313" key="1">
    <source>
        <dbReference type="EMBL" id="THD22844.1"/>
    </source>
</evidence>
<name>A0A4E0R9E0_FASHE</name>
<gene>
    <name evidence="1" type="ORF">D915_006219</name>
</gene>
<comment type="caution">
    <text evidence="1">The sequence shown here is derived from an EMBL/GenBank/DDBJ whole genome shotgun (WGS) entry which is preliminary data.</text>
</comment>
<keyword evidence="2" id="KW-1185">Reference proteome</keyword>
<organism evidence="1 2">
    <name type="scientific">Fasciola hepatica</name>
    <name type="common">Liver fluke</name>
    <dbReference type="NCBI Taxonomy" id="6192"/>
    <lineage>
        <taxon>Eukaryota</taxon>
        <taxon>Metazoa</taxon>
        <taxon>Spiralia</taxon>
        <taxon>Lophotrochozoa</taxon>
        <taxon>Platyhelminthes</taxon>
        <taxon>Trematoda</taxon>
        <taxon>Digenea</taxon>
        <taxon>Plagiorchiida</taxon>
        <taxon>Echinostomata</taxon>
        <taxon>Echinostomatoidea</taxon>
        <taxon>Fasciolidae</taxon>
        <taxon>Fasciola</taxon>
    </lineage>
</organism>